<reference evidence="1" key="4">
    <citation type="journal article" date="2006" name="Microbiology">
        <title>The replicative polymerases PolC and DnaE are required for theta replication of the Bacillus subtilis plasmid pBS72.</title>
        <authorList>
            <person name="Titok M."/>
            <person name="Suski C."/>
            <person name="Dalmais B."/>
            <person name="Ehrlich S.D."/>
            <person name="Janniere L."/>
        </authorList>
    </citation>
    <scope>NUCLEOTIDE SEQUENCE</scope>
    <source>
        <strain evidence="1">72</strain>
        <plasmid evidence="1">pBS72</plasmid>
    </source>
</reference>
<proteinExistence type="predicted"/>
<sequence length="127" mass="14807">MALVNTDFSADNSIVKNMDLTLKWERAFAGYVNGLDQKNVALIDQSIAAMKEIDPELALKIWKQDILEVRQWRKEQDLLEKLKSEGRVFFRGYVAANEFKKHCAKNFINVSIKSYYGRNFECVIQRQ</sequence>
<dbReference type="EMBL" id="KX711616">
    <property type="protein sequence ID" value="APB62375.1"/>
    <property type="molecule type" value="Genomic_DNA"/>
</dbReference>
<organism evidence="1">
    <name type="scientific">Bacillus subtilis</name>
    <dbReference type="NCBI Taxonomy" id="1423"/>
    <lineage>
        <taxon>Bacteria</taxon>
        <taxon>Bacillati</taxon>
        <taxon>Bacillota</taxon>
        <taxon>Bacilli</taxon>
        <taxon>Bacillales</taxon>
        <taxon>Bacillaceae</taxon>
        <taxon>Bacillus</taxon>
    </lineage>
</organism>
<reference evidence="1" key="5">
    <citation type="submission" date="2016-08" db="EMBL/GenBank/DDBJ databases">
        <authorList>
            <person name="Satsunkevich N.E."/>
            <person name="Valentovich L.N."/>
            <person name="Kolomiets E.I."/>
            <person name="Titok M.A."/>
        </authorList>
    </citation>
    <scope>NUCLEOTIDE SEQUENCE</scope>
    <source>
        <strain evidence="1">72</strain>
        <plasmid evidence="1">pBS72</plasmid>
    </source>
</reference>
<reference evidence="1" key="2">
    <citation type="journal article" date="2003" name="Plasmid">
        <title>Bacillus subtilis soil isolates: plasmid replicon analysis and construction of a new theta-replicating vector.</title>
        <authorList>
            <person name="Titok M.A."/>
            <person name="Chapuis J."/>
            <person name="Selezneva Y.V."/>
            <person name="Lagodich A.V."/>
            <person name="Prokulevich V.A."/>
            <person name="Ehrlich S.D."/>
            <person name="Janniere L."/>
        </authorList>
    </citation>
    <scope>NUCLEOTIDE SEQUENCE</scope>
    <source>
        <strain evidence="1">72</strain>
        <plasmid evidence="1">pBS72</plasmid>
    </source>
</reference>
<gene>
    <name evidence="1" type="ORF">pBS72_1060</name>
</gene>
<keyword evidence="1" id="KW-0614">Plasmid</keyword>
<dbReference type="AlphaFoldDB" id="A0A1J0AKW2"/>
<protein>
    <submittedName>
        <fullName evidence="1">Uncharacterized protein</fullName>
    </submittedName>
</protein>
<evidence type="ECO:0000313" key="1">
    <source>
        <dbReference type="EMBL" id="APB62375.1"/>
    </source>
</evidence>
<accession>A0A1J0AKW2</accession>
<reference evidence="1" key="3">
    <citation type="journal article" date="2004" name="Mol. Biol. (Mosk.)">
        <title>The replication system of plasmids from Bacillus subtilis environmental isolates.</title>
        <authorList>
            <person name="Lagodich A.V."/>
            <person name="Shtaniuk Iu.V."/>
            <person name="Prozorov A.A."/>
            <person name="Titok M.A."/>
        </authorList>
    </citation>
    <scope>NUCLEOTIDE SEQUENCE</scope>
    <source>
        <strain evidence="1">72</strain>
        <plasmid evidence="1">pBS72</plasmid>
    </source>
</reference>
<geneLocation type="plasmid" evidence="1">
    <name>pBS72</name>
</geneLocation>
<name>A0A1J0AKW2_BACIU</name>
<reference evidence="1" key="1">
    <citation type="journal article" date="2002" name="Mikrobiologiia">
        <title>Soil strain of Bacillus subtilis harboring a large plasmid that mediates high-frequency conjugal mobilization.</title>
        <authorList>
            <person name="Lotareva O.V."/>
            <person name="Poluektova E.U."/>
            <person name="Titok M.A."/>
            <person name="Prozorov A.A."/>
        </authorList>
    </citation>
    <scope>NUCLEOTIDE SEQUENCE</scope>
    <source>
        <strain evidence="1">72</strain>
        <plasmid evidence="1">pBS72</plasmid>
    </source>
</reference>